<keyword evidence="2" id="KW-0697">Rotamase</keyword>
<dbReference type="InterPro" id="IPR013083">
    <property type="entry name" value="Znf_RING/FYVE/PHD"/>
</dbReference>
<feature type="domain" description="U-box" evidence="5">
    <location>
        <begin position="894"/>
        <end position="967"/>
    </location>
</feature>
<dbReference type="Pfam" id="PF00179">
    <property type="entry name" value="UQ_con"/>
    <property type="match status" value="1"/>
</dbReference>
<dbReference type="PROSITE" id="PS50127">
    <property type="entry name" value="UBC_2"/>
    <property type="match status" value="1"/>
</dbReference>
<sequence>MARYTVAVVLPNGQSTRLLIVLSPEHLCSALIDKIKSRISGLNPAVSHGTFTLRLNAADGPILDPEDLLRDALPDAIDVVFAVIEDPAASDSASQNYTLVPSSGFPKTVTTGSLKVRVITPELARSHTNVEDIQLMSGMVTSSTTLKELRHEVEQHLGLQASSQLEDNHHVHCNCSFARQIDAHASLNTVGAADSETVIVVYGYNKVTSLAVDEKTQEAVKRAVQQILPAEAAGSQLFTLGGAHQLALDSNPRYLRLPVVSLCASARHGTGINSSAYEGFSVEEPSSPLPRHRFMVDLHTSEMPIHITTHNRDVTLKATGLEECTADGVLNIYAVKRIAPVAVVDFARKAEGQHEIYYQSPAWKLPVGQSERGLANFLSSLRVFIGLGHPRKMEEAEQDAVLHLLMLLTKFPPAVRAVHILMRGEMTQPSERAAIVQSVYEVLKEVVPLQVVNNEPTRLLEGSRLLFGLILEKAKHLKLTMQSREDLQLPYTGSYTIYELRNLITMESVVAPIHTTTGLVDQDFFNTFKASGPLRWKNGSTHEIATTSGSPLLRACLLSGGVKSQVLSYNIDTIVSSSRYADDGDVTKVLSSTELSDLQYLSGLCGRNHLGVIHPSSLPSTDPPVLTLDRAGLLAVYVGRQACGQAGRDINMFRPTSTAVEEAVDVSIITQLLIPILERYAADGTAFFESFGDKTRCVKEPTEIIMLCVDASSSMNGGCGFDGIEENEDAGVSSDNADNPVLGAEMDVENAEFDRPALDELKEYLSQHESFRDMLAIVHSGDGESHRSSHASQVLEILRLLLQQQIAAKTTELDKASRAYYNRQARTNIERDLETMKNRKIRLARYEDALVAFLLYRAENYIPDLLLTWTVGDAVPEVPSSLRDSHAVTGLEFVIPTDYLCPISTELMEDPVYTADGFTYERRSIERWLQSHRTSPCTNLVLQETDLKPNFRAKLAIAEWVAGNDITSKYPFPSRGDMSVCFQSPLGFTGATVPASITIADLYQKAFRATKGRYSTFSLQENNTILIPSEELAGFYLTEASIIVVTPIEPVSRSAAPSNSDAEELCLVKVYVNDHKKVLFSYWEPKMNSKTLASVIFRTYRHRVAFYGQISAVCPLTVWTDLRHEGDGQLVGSPVDHWQNLSQYFNTKHARGRLVDEPLCEEDDDVPSRSAVDRPTTGTLVLKLRLSRASGKMKRKSLSRMDVLKQMFDAFVNRLLAYGYPSHLGLVTFRTTASLTQKITHAIENFRHELNSIRASGDTALWDALSLARDSLTQYATIYPKARLRIICISDGEDNKSKQMVHEVAAALVHDRITVDSFCLGSAEMRELQAVSYLTGGYKFHPNQLEDAMAICELEPVLSLSERPDIVVPQLGRSVNLDRLYHAISAVREDVINRDICPQRREHPLMFESYVELGNLADVGVGRFNMASRSNLGMRLARIHNEIRNSAAKAHPHYDIYVCESNMAMWKIIMQGPPGSTYATGTFLLYLEMGEDYPMFPPKGRFVTPVYHPNINRHGRICHSIFDRNWTADTTNKDIIDTIYSLLLVPEFSDPINTVVTLDYHWDEVQFKEEAGRHIEKHASKSRMQWREEFSG</sequence>
<gene>
    <name evidence="6" type="ORF">SLS60_003076</name>
</gene>
<protein>
    <recommendedName>
        <fullName evidence="1">peptidylprolyl isomerase</fullName>
        <ecNumber evidence="1">5.2.1.8</ecNumber>
    </recommendedName>
</protein>
<dbReference type="InterPro" id="IPR052085">
    <property type="entry name" value="WD-SAM-U-box"/>
</dbReference>
<feature type="domain" description="VWFA" evidence="4">
    <location>
        <begin position="1179"/>
        <end position="1371"/>
    </location>
</feature>
<dbReference type="SUPFAM" id="SSF54495">
    <property type="entry name" value="UBC-like"/>
    <property type="match status" value="1"/>
</dbReference>
<evidence type="ECO:0000256" key="2">
    <source>
        <dbReference type="ARBA" id="ARBA00023110"/>
    </source>
</evidence>
<dbReference type="PANTHER" id="PTHR46573">
    <property type="entry name" value="WD REPEAT, SAM AND U-BOX DOMAIN-CONTAINING PROTEIN 1"/>
    <property type="match status" value="1"/>
</dbReference>
<dbReference type="InterPro" id="IPR003613">
    <property type="entry name" value="Ubox_domain"/>
</dbReference>
<dbReference type="Gene3D" id="3.10.110.10">
    <property type="entry name" value="Ubiquitin Conjugating Enzyme"/>
    <property type="match status" value="1"/>
</dbReference>
<evidence type="ECO:0000256" key="1">
    <source>
        <dbReference type="ARBA" id="ARBA00013194"/>
    </source>
</evidence>
<proteinExistence type="predicted"/>
<dbReference type="Pfam" id="PF04564">
    <property type="entry name" value="U-box"/>
    <property type="match status" value="1"/>
</dbReference>
<organism evidence="6 7">
    <name type="scientific">Paraconiothyrium brasiliense</name>
    <dbReference type="NCBI Taxonomy" id="300254"/>
    <lineage>
        <taxon>Eukaryota</taxon>
        <taxon>Fungi</taxon>
        <taxon>Dikarya</taxon>
        <taxon>Ascomycota</taxon>
        <taxon>Pezizomycotina</taxon>
        <taxon>Dothideomycetes</taxon>
        <taxon>Pleosporomycetidae</taxon>
        <taxon>Pleosporales</taxon>
        <taxon>Massarineae</taxon>
        <taxon>Didymosphaeriaceae</taxon>
        <taxon>Paraconiothyrium</taxon>
    </lineage>
</organism>
<name>A0ABR3RUW7_9PLEO</name>
<dbReference type="Gene3D" id="3.40.50.410">
    <property type="entry name" value="von Willebrand factor, type A domain"/>
    <property type="match status" value="1"/>
</dbReference>
<dbReference type="EC" id="5.2.1.8" evidence="1"/>
<dbReference type="SMART" id="SM00212">
    <property type="entry name" value="UBCc"/>
    <property type="match status" value="1"/>
</dbReference>
<comment type="caution">
    <text evidence="6">The sequence shown here is derived from an EMBL/GenBank/DDBJ whole genome shotgun (WGS) entry which is preliminary data.</text>
</comment>
<dbReference type="SMART" id="SM00327">
    <property type="entry name" value="VWA"/>
    <property type="match status" value="1"/>
</dbReference>
<dbReference type="InterPro" id="IPR016135">
    <property type="entry name" value="UBQ-conjugating_enzyme/RWD"/>
</dbReference>
<feature type="domain" description="UBC core" evidence="3">
    <location>
        <begin position="1434"/>
        <end position="1580"/>
    </location>
</feature>
<reference evidence="6 7" key="1">
    <citation type="submission" date="2024-02" db="EMBL/GenBank/DDBJ databases">
        <title>De novo assembly and annotation of 12 fungi associated with fruit tree decline syndrome in Ontario, Canada.</title>
        <authorList>
            <person name="Sulman M."/>
            <person name="Ellouze W."/>
            <person name="Ilyukhin E."/>
        </authorList>
    </citation>
    <scope>NUCLEOTIDE SEQUENCE [LARGE SCALE GENOMIC DNA]</scope>
    <source>
        <strain evidence="6 7">M42-189</strain>
    </source>
</reference>
<dbReference type="PROSITE" id="PS51698">
    <property type="entry name" value="U_BOX"/>
    <property type="match status" value="1"/>
</dbReference>
<dbReference type="CDD" id="cd16655">
    <property type="entry name" value="RING-Ubox_WDSUB1-like"/>
    <property type="match status" value="1"/>
</dbReference>
<dbReference type="SUPFAM" id="SSF53300">
    <property type="entry name" value="vWA-like"/>
    <property type="match status" value="1"/>
</dbReference>
<dbReference type="InterPro" id="IPR000608">
    <property type="entry name" value="UBC"/>
</dbReference>
<evidence type="ECO:0000259" key="3">
    <source>
        <dbReference type="PROSITE" id="PS50127"/>
    </source>
</evidence>
<dbReference type="PANTHER" id="PTHR46573:SF1">
    <property type="entry name" value="WD REPEAT, SAM AND U-BOX DOMAIN-CONTAINING PROTEIN 1"/>
    <property type="match status" value="1"/>
</dbReference>
<evidence type="ECO:0000259" key="4">
    <source>
        <dbReference type="PROSITE" id="PS50234"/>
    </source>
</evidence>
<keyword evidence="2" id="KW-0413">Isomerase</keyword>
<evidence type="ECO:0000313" key="6">
    <source>
        <dbReference type="EMBL" id="KAL1608137.1"/>
    </source>
</evidence>
<dbReference type="EMBL" id="JAKJXO020000003">
    <property type="protein sequence ID" value="KAL1608137.1"/>
    <property type="molecule type" value="Genomic_DNA"/>
</dbReference>
<evidence type="ECO:0000259" key="5">
    <source>
        <dbReference type="PROSITE" id="PS51698"/>
    </source>
</evidence>
<dbReference type="CDD" id="cd00198">
    <property type="entry name" value="vWFA"/>
    <property type="match status" value="1"/>
</dbReference>
<dbReference type="InterPro" id="IPR036465">
    <property type="entry name" value="vWFA_dom_sf"/>
</dbReference>
<accession>A0ABR3RUW7</accession>
<dbReference type="InterPro" id="IPR002035">
    <property type="entry name" value="VWF_A"/>
</dbReference>
<dbReference type="Gene3D" id="3.30.40.10">
    <property type="entry name" value="Zinc/RING finger domain, C3HC4 (zinc finger)"/>
    <property type="match status" value="1"/>
</dbReference>
<dbReference type="PROSITE" id="PS50234">
    <property type="entry name" value="VWFA"/>
    <property type="match status" value="1"/>
</dbReference>
<evidence type="ECO:0000313" key="7">
    <source>
        <dbReference type="Proteomes" id="UP001521785"/>
    </source>
</evidence>
<dbReference type="SUPFAM" id="SSF57850">
    <property type="entry name" value="RING/U-box"/>
    <property type="match status" value="1"/>
</dbReference>
<keyword evidence="7" id="KW-1185">Reference proteome</keyword>
<dbReference type="Proteomes" id="UP001521785">
    <property type="component" value="Unassembled WGS sequence"/>
</dbReference>
<dbReference type="SMART" id="SM00504">
    <property type="entry name" value="Ubox"/>
    <property type="match status" value="1"/>
</dbReference>